<proteinExistence type="predicted"/>
<organism evidence="1 2">
    <name type="scientific">Candidatus Nomurabacteria bacterium RIFCSPLOWO2_01_FULL_36_16</name>
    <dbReference type="NCBI Taxonomy" id="1801767"/>
    <lineage>
        <taxon>Bacteria</taxon>
        <taxon>Candidatus Nomuraibacteriota</taxon>
    </lineage>
</organism>
<name>A0A1F6X059_9BACT</name>
<gene>
    <name evidence="1" type="ORF">A3A91_02675</name>
</gene>
<dbReference type="EMBL" id="MFUR01000003">
    <property type="protein sequence ID" value="OGI87375.1"/>
    <property type="molecule type" value="Genomic_DNA"/>
</dbReference>
<reference evidence="1 2" key="1">
    <citation type="journal article" date="2016" name="Nat. Commun.">
        <title>Thousands of microbial genomes shed light on interconnected biogeochemical processes in an aquifer system.</title>
        <authorList>
            <person name="Anantharaman K."/>
            <person name="Brown C.T."/>
            <person name="Hug L.A."/>
            <person name="Sharon I."/>
            <person name="Castelle C.J."/>
            <person name="Probst A.J."/>
            <person name="Thomas B.C."/>
            <person name="Singh A."/>
            <person name="Wilkins M.J."/>
            <person name="Karaoz U."/>
            <person name="Brodie E.L."/>
            <person name="Williams K.H."/>
            <person name="Hubbard S.S."/>
            <person name="Banfield J.F."/>
        </authorList>
    </citation>
    <scope>NUCLEOTIDE SEQUENCE [LARGE SCALE GENOMIC DNA]</scope>
</reference>
<sequence>MLVVLVLSIYSFGCGGENKYEKTISSAEKQDRDSPPANYEEAQKRFNQVAKYLDYLEKHPESSSPELTARAKALLDSRKAAAMAKGWNVAAGALEKVVQKAKEVAKEVLGTIGVTDLPSAAKKVEEARDWVLRDPEREEQFSCKDIDGNPVDVTKEGFAHLCVR</sequence>
<evidence type="ECO:0000313" key="1">
    <source>
        <dbReference type="EMBL" id="OGI87375.1"/>
    </source>
</evidence>
<dbReference type="AlphaFoldDB" id="A0A1F6X059"/>
<comment type="caution">
    <text evidence="1">The sequence shown here is derived from an EMBL/GenBank/DDBJ whole genome shotgun (WGS) entry which is preliminary data.</text>
</comment>
<dbReference type="Proteomes" id="UP000177001">
    <property type="component" value="Unassembled WGS sequence"/>
</dbReference>
<evidence type="ECO:0000313" key="2">
    <source>
        <dbReference type="Proteomes" id="UP000177001"/>
    </source>
</evidence>
<accession>A0A1F6X059</accession>
<protein>
    <submittedName>
        <fullName evidence="1">Uncharacterized protein</fullName>
    </submittedName>
</protein>